<dbReference type="Pfam" id="PF03567">
    <property type="entry name" value="Sulfotransfer_2"/>
    <property type="match status" value="1"/>
</dbReference>
<dbReference type="GO" id="GO:0016020">
    <property type="term" value="C:membrane"/>
    <property type="evidence" value="ECO:0007669"/>
    <property type="project" value="InterPro"/>
</dbReference>
<dbReference type="AlphaFoldDB" id="A0A812TK12"/>
<evidence type="ECO:0000313" key="2">
    <source>
        <dbReference type="Proteomes" id="UP000604046"/>
    </source>
</evidence>
<dbReference type="OrthoDB" id="10678792at2759"/>
<dbReference type="InterPro" id="IPR005331">
    <property type="entry name" value="Sulfotransferase"/>
</dbReference>
<name>A0A812TK12_9DINO</name>
<dbReference type="EMBL" id="CAJNDS010002568">
    <property type="protein sequence ID" value="CAE7528872.1"/>
    <property type="molecule type" value="Genomic_DNA"/>
</dbReference>
<reference evidence="1" key="1">
    <citation type="submission" date="2021-02" db="EMBL/GenBank/DDBJ databases">
        <authorList>
            <person name="Dougan E. K."/>
            <person name="Rhodes N."/>
            <person name="Thang M."/>
            <person name="Chan C."/>
        </authorList>
    </citation>
    <scope>NUCLEOTIDE SEQUENCE</scope>
</reference>
<organism evidence="1 2">
    <name type="scientific">Symbiodinium natans</name>
    <dbReference type="NCBI Taxonomy" id="878477"/>
    <lineage>
        <taxon>Eukaryota</taxon>
        <taxon>Sar</taxon>
        <taxon>Alveolata</taxon>
        <taxon>Dinophyceae</taxon>
        <taxon>Suessiales</taxon>
        <taxon>Symbiodiniaceae</taxon>
        <taxon>Symbiodinium</taxon>
    </lineage>
</organism>
<proteinExistence type="predicted"/>
<accession>A0A812TK12</accession>
<dbReference type="Proteomes" id="UP000604046">
    <property type="component" value="Unassembled WGS sequence"/>
</dbReference>
<sequence length="292" mass="32829">MVLKKMPPFRTRRDCLKGHVGCLPALTKLRRAIWPRIRAEIAWQGAPFWPREIDGEEFIGELHGPCTGAQSVYYRHVWKAAGQTIFRNLERMSTPILQAGLRYPEFCKDFQADRSMKKPGISFTFVRDPLSRFFSGYAEIEHRLAAGFADYLHLQDDLQPFARGTRERGRAFLEAFLRNAINHDGHVKPQSEFLAALGNCGVATDFVGKTESFQQDWARLVASLGCPAAPFDGSLGLHPNDAHDKEALQRGIGFNFFKMNSSQDASQLDRQMHSMALTAALADGGSILPQRY</sequence>
<evidence type="ECO:0000313" key="1">
    <source>
        <dbReference type="EMBL" id="CAE7528872.1"/>
    </source>
</evidence>
<keyword evidence="2" id="KW-1185">Reference proteome</keyword>
<comment type="caution">
    <text evidence="1">The sequence shown here is derived from an EMBL/GenBank/DDBJ whole genome shotgun (WGS) entry which is preliminary data.</text>
</comment>
<protein>
    <recommendedName>
        <fullName evidence="3">Sulfotransferase family protein</fullName>
    </recommendedName>
</protein>
<gene>
    <name evidence="1" type="ORF">SNAT2548_LOCUS29617</name>
</gene>
<dbReference type="GO" id="GO:0008146">
    <property type="term" value="F:sulfotransferase activity"/>
    <property type="evidence" value="ECO:0007669"/>
    <property type="project" value="InterPro"/>
</dbReference>
<evidence type="ECO:0008006" key="3">
    <source>
        <dbReference type="Google" id="ProtNLM"/>
    </source>
</evidence>